<feature type="transmembrane region" description="Helical" evidence="6">
    <location>
        <begin position="597"/>
        <end position="618"/>
    </location>
</feature>
<evidence type="ECO:0000256" key="1">
    <source>
        <dbReference type="ARBA" id="ARBA00004651"/>
    </source>
</evidence>
<organism evidence="7 8">
    <name type="scientific">Actinomycetospora endophytica</name>
    <dbReference type="NCBI Taxonomy" id="2291215"/>
    <lineage>
        <taxon>Bacteria</taxon>
        <taxon>Bacillati</taxon>
        <taxon>Actinomycetota</taxon>
        <taxon>Actinomycetes</taxon>
        <taxon>Pseudonocardiales</taxon>
        <taxon>Pseudonocardiaceae</taxon>
        <taxon>Actinomycetospora</taxon>
    </lineage>
</organism>
<feature type="transmembrane region" description="Helical" evidence="6">
    <location>
        <begin position="66"/>
        <end position="92"/>
    </location>
</feature>
<evidence type="ECO:0000256" key="6">
    <source>
        <dbReference type="SAM" id="Phobius"/>
    </source>
</evidence>
<gene>
    <name evidence="7" type="ORF">LQ327_02155</name>
</gene>
<dbReference type="EMBL" id="JAJNDB010000001">
    <property type="protein sequence ID" value="MCD2192197.1"/>
    <property type="molecule type" value="Genomic_DNA"/>
</dbReference>
<keyword evidence="2" id="KW-1003">Cell membrane</keyword>
<dbReference type="RefSeq" id="WP_230729885.1">
    <property type="nucleotide sequence ID" value="NZ_JAJNDB010000001.1"/>
</dbReference>
<feature type="transmembrane region" description="Helical" evidence="6">
    <location>
        <begin position="310"/>
        <end position="330"/>
    </location>
</feature>
<feature type="transmembrane region" description="Helical" evidence="6">
    <location>
        <begin position="366"/>
        <end position="386"/>
    </location>
</feature>
<evidence type="ECO:0000256" key="4">
    <source>
        <dbReference type="ARBA" id="ARBA00022989"/>
    </source>
</evidence>
<dbReference type="Pfam" id="PF09678">
    <property type="entry name" value="Caa3_CtaG"/>
    <property type="match status" value="1"/>
</dbReference>
<feature type="transmembrane region" description="Helical" evidence="6">
    <location>
        <begin position="112"/>
        <end position="133"/>
    </location>
</feature>
<evidence type="ECO:0000256" key="3">
    <source>
        <dbReference type="ARBA" id="ARBA00022692"/>
    </source>
</evidence>
<feature type="transmembrane region" description="Helical" evidence="6">
    <location>
        <begin position="282"/>
        <end position="303"/>
    </location>
</feature>
<keyword evidence="5 6" id="KW-0472">Membrane</keyword>
<keyword evidence="3 6" id="KW-0812">Transmembrane</keyword>
<keyword evidence="4 6" id="KW-1133">Transmembrane helix</keyword>
<feature type="transmembrane region" description="Helical" evidence="6">
    <location>
        <begin position="256"/>
        <end position="276"/>
    </location>
</feature>
<feature type="transmembrane region" description="Helical" evidence="6">
    <location>
        <begin position="398"/>
        <end position="416"/>
    </location>
</feature>
<dbReference type="InterPro" id="IPR019108">
    <property type="entry name" value="Caa3_assmbl_CtaG-rel"/>
</dbReference>
<feature type="transmembrane region" description="Helical" evidence="6">
    <location>
        <begin position="217"/>
        <end position="235"/>
    </location>
</feature>
<name>A0ABS8P1S9_9PSEU</name>
<feature type="transmembrane region" description="Helical" evidence="6">
    <location>
        <begin position="436"/>
        <end position="455"/>
    </location>
</feature>
<sequence length="656" mass="67545">MSTAAPPAEHPAPPEPARPRTALRLVVATAATVVAVVAVVLVVGAWGDAPYRALGVSPPSEGLRVAVPLVRAVVLLAAGLTVGSLVAAAVVLPGRTAARGLSADGYAAVRRAGTAAALWALAASVVVPLTVIVGTGGDARVLSSPADFLASVGALEEPAGFLVAAVAAAVVAVMCRVTFSWRTAVGALVPALLAVVAPVATGHVASVGGGHDIATDAAVLAAVALAGWLGTTVALDRHRALRRPDGDVVAARARRVGLVAAPAAVAGLATVDLWLVRDGWTTLYGGLAAVMLLLVLLAAAPLLTSRLPAGWTLTALGLAAVVAGLTASGLPPGLLRPSSAQETLVGFDLPGPPTVLTMLGPGRVNVLADLVCVALAGLYLAGVLRLRARGDSWPAGRTVAWLAGCVLLAWTTTSGFGEYAMAMFSVHMGSHMLLSMLVPILLVLGGPITLALRALRPASGGLDGPREWLLSLIGSPVSRVLTHPVVALVLFVGSFYALYFSPIYAAAQPYHWAHQLMNLHFVVVGYLFFWPIIGVDRSPRPLPHVARLALLLASMPFHAFFGIAVMGADTVIGQRFFGDLALPWVPNLLADQSLGGGIAWSAGEAPLLLVVIVLLVQWSRHDDREGARHDRHADRDGDADLAAYNAMLADLARRRP</sequence>
<keyword evidence="8" id="KW-1185">Reference proteome</keyword>
<evidence type="ECO:0000256" key="2">
    <source>
        <dbReference type="ARBA" id="ARBA00022475"/>
    </source>
</evidence>
<protein>
    <submittedName>
        <fullName evidence="7">Cytochrome c oxidase assembly protein</fullName>
    </submittedName>
</protein>
<proteinExistence type="predicted"/>
<reference evidence="7 8" key="1">
    <citation type="submission" date="2021-11" db="EMBL/GenBank/DDBJ databases">
        <title>Draft genome sequence of Actinomycetospora sp. SF1 isolated from the rhizosphere soil.</title>
        <authorList>
            <person name="Duangmal K."/>
            <person name="Chantavorakit T."/>
        </authorList>
    </citation>
    <scope>NUCLEOTIDE SEQUENCE [LARGE SCALE GENOMIC DNA]</scope>
    <source>
        <strain evidence="7 8">TBRC 5722</strain>
    </source>
</reference>
<feature type="transmembrane region" description="Helical" evidence="6">
    <location>
        <begin position="159"/>
        <end position="177"/>
    </location>
</feature>
<feature type="transmembrane region" description="Helical" evidence="6">
    <location>
        <begin position="25"/>
        <end position="46"/>
    </location>
</feature>
<evidence type="ECO:0000313" key="7">
    <source>
        <dbReference type="EMBL" id="MCD2192197.1"/>
    </source>
</evidence>
<comment type="subcellular location">
    <subcellularLocation>
        <location evidence="1">Cell membrane</location>
        <topology evidence="1">Multi-pass membrane protein</topology>
    </subcellularLocation>
</comment>
<comment type="caution">
    <text evidence="7">The sequence shown here is derived from an EMBL/GenBank/DDBJ whole genome shotgun (WGS) entry which is preliminary data.</text>
</comment>
<evidence type="ECO:0000313" key="8">
    <source>
        <dbReference type="Proteomes" id="UP001199469"/>
    </source>
</evidence>
<feature type="transmembrane region" description="Helical" evidence="6">
    <location>
        <begin position="476"/>
        <end position="499"/>
    </location>
</feature>
<feature type="transmembrane region" description="Helical" evidence="6">
    <location>
        <begin position="548"/>
        <end position="577"/>
    </location>
</feature>
<accession>A0ABS8P1S9</accession>
<feature type="transmembrane region" description="Helical" evidence="6">
    <location>
        <begin position="184"/>
        <end position="205"/>
    </location>
</feature>
<dbReference type="Proteomes" id="UP001199469">
    <property type="component" value="Unassembled WGS sequence"/>
</dbReference>
<feature type="transmembrane region" description="Helical" evidence="6">
    <location>
        <begin position="519"/>
        <end position="536"/>
    </location>
</feature>
<evidence type="ECO:0000256" key="5">
    <source>
        <dbReference type="ARBA" id="ARBA00023136"/>
    </source>
</evidence>